<gene>
    <name evidence="2" type="ORF">NC661_04695</name>
</gene>
<evidence type="ECO:0000313" key="2">
    <source>
        <dbReference type="EMBL" id="MDC3419663.1"/>
    </source>
</evidence>
<organism evidence="2 3">
    <name type="scientific">Aquibacillus koreensis</name>
    <dbReference type="NCBI Taxonomy" id="279446"/>
    <lineage>
        <taxon>Bacteria</taxon>
        <taxon>Bacillati</taxon>
        <taxon>Bacillota</taxon>
        <taxon>Bacilli</taxon>
        <taxon>Bacillales</taxon>
        <taxon>Bacillaceae</taxon>
        <taxon>Aquibacillus</taxon>
    </lineage>
</organism>
<protein>
    <submittedName>
        <fullName evidence="2">Uncharacterized protein</fullName>
    </submittedName>
</protein>
<dbReference type="EMBL" id="JAMQJZ010000002">
    <property type="protein sequence ID" value="MDC3419663.1"/>
    <property type="molecule type" value="Genomic_DNA"/>
</dbReference>
<keyword evidence="1" id="KW-0472">Membrane</keyword>
<name>A0A9X4AIT1_9BACI</name>
<dbReference type="Proteomes" id="UP001145072">
    <property type="component" value="Unassembled WGS sequence"/>
</dbReference>
<sequence length="61" mass="6632">MTKLSCAILVGLITGLCVFAAVMLIPDSSYKPIFIILVAFLSSYISGEFVTKFLKSNDEIV</sequence>
<reference evidence="2" key="1">
    <citation type="submission" date="2022-06" db="EMBL/GenBank/DDBJ databases">
        <title>Aquibacillus sp. a new bacterium isolated from soil saline samples.</title>
        <authorList>
            <person name="Galisteo C."/>
            <person name="De La Haba R."/>
            <person name="Sanchez-Porro C."/>
            <person name="Ventosa A."/>
        </authorList>
    </citation>
    <scope>NUCLEOTIDE SEQUENCE</scope>
    <source>
        <strain evidence="2">JCM 12387</strain>
    </source>
</reference>
<dbReference type="AlphaFoldDB" id="A0A9X4AIT1"/>
<keyword evidence="1" id="KW-1133">Transmembrane helix</keyword>
<feature type="transmembrane region" description="Helical" evidence="1">
    <location>
        <begin position="30"/>
        <end position="47"/>
    </location>
</feature>
<evidence type="ECO:0000313" key="3">
    <source>
        <dbReference type="Proteomes" id="UP001145072"/>
    </source>
</evidence>
<proteinExistence type="predicted"/>
<evidence type="ECO:0000256" key="1">
    <source>
        <dbReference type="SAM" id="Phobius"/>
    </source>
</evidence>
<keyword evidence="3" id="KW-1185">Reference proteome</keyword>
<comment type="caution">
    <text evidence="2">The sequence shown here is derived from an EMBL/GenBank/DDBJ whole genome shotgun (WGS) entry which is preliminary data.</text>
</comment>
<dbReference type="RefSeq" id="WP_259866646.1">
    <property type="nucleotide sequence ID" value="NZ_JAMQJZ010000002.1"/>
</dbReference>
<keyword evidence="1" id="KW-0812">Transmembrane</keyword>
<accession>A0A9X4AIT1</accession>